<reference evidence="2 3" key="1">
    <citation type="journal article" date="2018" name="New Phytol.">
        <title>Comparative genomics and transcriptomics depict ericoid mycorrhizal fungi as versatile saprotrophs and plant mutualists.</title>
        <authorList>
            <person name="Martino E."/>
            <person name="Morin E."/>
            <person name="Grelet G.A."/>
            <person name="Kuo A."/>
            <person name="Kohler A."/>
            <person name="Daghino S."/>
            <person name="Barry K.W."/>
            <person name="Cichocki N."/>
            <person name="Clum A."/>
            <person name="Dockter R.B."/>
            <person name="Hainaut M."/>
            <person name="Kuo R.C."/>
            <person name="LaButti K."/>
            <person name="Lindahl B.D."/>
            <person name="Lindquist E.A."/>
            <person name="Lipzen A."/>
            <person name="Khouja H.R."/>
            <person name="Magnuson J."/>
            <person name="Murat C."/>
            <person name="Ohm R.A."/>
            <person name="Singer S.W."/>
            <person name="Spatafora J.W."/>
            <person name="Wang M."/>
            <person name="Veneault-Fourrey C."/>
            <person name="Henrissat B."/>
            <person name="Grigoriev I.V."/>
            <person name="Martin F.M."/>
            <person name="Perotto S."/>
        </authorList>
    </citation>
    <scope>NUCLEOTIDE SEQUENCE [LARGE SCALE GENOMIC DNA]</scope>
    <source>
        <strain evidence="2 3">ATCC 22711</strain>
    </source>
</reference>
<keyword evidence="1" id="KW-1133">Transmembrane helix</keyword>
<dbReference type="AlphaFoldDB" id="A0A2T3B1X6"/>
<dbReference type="Proteomes" id="UP000241818">
    <property type="component" value="Unassembled WGS sequence"/>
</dbReference>
<protein>
    <submittedName>
        <fullName evidence="2">Uncharacterized protein</fullName>
    </submittedName>
</protein>
<accession>A0A2T3B1X6</accession>
<evidence type="ECO:0000313" key="2">
    <source>
        <dbReference type="EMBL" id="PSS18560.1"/>
    </source>
</evidence>
<keyword evidence="1" id="KW-0812">Transmembrane</keyword>
<keyword evidence="1" id="KW-0472">Membrane</keyword>
<gene>
    <name evidence="2" type="ORF">M430DRAFT_241161</name>
</gene>
<keyword evidence="3" id="KW-1185">Reference proteome</keyword>
<organism evidence="2 3">
    <name type="scientific">Amorphotheca resinae ATCC 22711</name>
    <dbReference type="NCBI Taxonomy" id="857342"/>
    <lineage>
        <taxon>Eukaryota</taxon>
        <taxon>Fungi</taxon>
        <taxon>Dikarya</taxon>
        <taxon>Ascomycota</taxon>
        <taxon>Pezizomycotina</taxon>
        <taxon>Leotiomycetes</taxon>
        <taxon>Helotiales</taxon>
        <taxon>Amorphothecaceae</taxon>
        <taxon>Amorphotheca</taxon>
    </lineage>
</organism>
<name>A0A2T3B1X6_AMORE</name>
<evidence type="ECO:0000313" key="3">
    <source>
        <dbReference type="Proteomes" id="UP000241818"/>
    </source>
</evidence>
<proteinExistence type="predicted"/>
<dbReference type="RefSeq" id="XP_024720912.1">
    <property type="nucleotide sequence ID" value="XM_024865014.1"/>
</dbReference>
<evidence type="ECO:0000256" key="1">
    <source>
        <dbReference type="SAM" id="Phobius"/>
    </source>
</evidence>
<dbReference type="EMBL" id="KZ679011">
    <property type="protein sequence ID" value="PSS18560.1"/>
    <property type="molecule type" value="Genomic_DNA"/>
</dbReference>
<sequence length="66" mass="7328">MTLNSVTGYNNTTALHIIGIGVHCNTRTSRLLLSVIKRHLAFMHLGASFVYLIRDAGFFTISMFAL</sequence>
<dbReference type="GeneID" id="36573095"/>
<feature type="transmembrane region" description="Helical" evidence="1">
    <location>
        <begin position="40"/>
        <end position="65"/>
    </location>
</feature>
<dbReference type="InParanoid" id="A0A2T3B1X6"/>